<dbReference type="GO" id="GO:0005911">
    <property type="term" value="C:cell-cell junction"/>
    <property type="evidence" value="ECO:0007669"/>
    <property type="project" value="TreeGrafter"/>
</dbReference>
<reference evidence="12 13" key="1">
    <citation type="journal article" date="2024" name="BMC Genomics">
        <title>De novo assembly and annotation of Popillia japonica's genome with initial clues to its potential as an invasive pest.</title>
        <authorList>
            <person name="Cucini C."/>
            <person name="Boschi S."/>
            <person name="Funari R."/>
            <person name="Cardaioli E."/>
            <person name="Iannotti N."/>
            <person name="Marturano G."/>
            <person name="Paoli F."/>
            <person name="Bruttini M."/>
            <person name="Carapelli A."/>
            <person name="Frati F."/>
            <person name="Nardi F."/>
        </authorList>
    </citation>
    <scope>NUCLEOTIDE SEQUENCE [LARGE SCALE GENOMIC DNA]</scope>
    <source>
        <strain evidence="12">DMR45628</strain>
    </source>
</reference>
<comment type="subcellular location">
    <subcellularLocation>
        <location evidence="1">Membrane</location>
    </subcellularLocation>
</comment>
<dbReference type="InterPro" id="IPR002126">
    <property type="entry name" value="Cadherin-like_dom"/>
</dbReference>
<dbReference type="EMBL" id="JASPKY010000140">
    <property type="protein sequence ID" value="KAK9730963.1"/>
    <property type="molecule type" value="Genomic_DNA"/>
</dbReference>
<keyword evidence="4" id="KW-0677">Repeat</keyword>
<dbReference type="CDD" id="cd11304">
    <property type="entry name" value="Cadherin_repeat"/>
    <property type="match status" value="2"/>
</dbReference>
<keyword evidence="7" id="KW-1133">Transmembrane helix</keyword>
<sequence length="224" mass="25023">MLKERCSRNIVTKDSLDREQKEVYDLVIEARDQGTPSRSSRVSAKVIVLDENDNYPEIIDPQEDVVSVREEQSPETEVVRVKAIDADKGENATVTYSILEDRGTDGYGIFSIDPVTGVIRTRMILDHEERTIYRLAVAATDNGNPPRQTVRTLRVEVLDLNDNRPTFTSSSLIFRVREDVPIGFIVGSVATSDSREQDNMITSNSGGHITSVQLPHPIPVNKIT</sequence>
<evidence type="ECO:0000256" key="2">
    <source>
        <dbReference type="ARBA" id="ARBA00022692"/>
    </source>
</evidence>
<dbReference type="Proteomes" id="UP001458880">
    <property type="component" value="Unassembled WGS sequence"/>
</dbReference>
<evidence type="ECO:0000256" key="5">
    <source>
        <dbReference type="ARBA" id="ARBA00022837"/>
    </source>
</evidence>
<comment type="caution">
    <text evidence="12">The sequence shown here is derived from an EMBL/GenBank/DDBJ whole genome shotgun (WGS) entry which is preliminary data.</text>
</comment>
<keyword evidence="2" id="KW-0812">Transmembrane</keyword>
<evidence type="ECO:0000256" key="6">
    <source>
        <dbReference type="ARBA" id="ARBA00022889"/>
    </source>
</evidence>
<organism evidence="12 13">
    <name type="scientific">Popillia japonica</name>
    <name type="common">Japanese beetle</name>
    <dbReference type="NCBI Taxonomy" id="7064"/>
    <lineage>
        <taxon>Eukaryota</taxon>
        <taxon>Metazoa</taxon>
        <taxon>Ecdysozoa</taxon>
        <taxon>Arthropoda</taxon>
        <taxon>Hexapoda</taxon>
        <taxon>Insecta</taxon>
        <taxon>Pterygota</taxon>
        <taxon>Neoptera</taxon>
        <taxon>Endopterygota</taxon>
        <taxon>Coleoptera</taxon>
        <taxon>Polyphaga</taxon>
        <taxon>Scarabaeiformia</taxon>
        <taxon>Scarabaeidae</taxon>
        <taxon>Rutelinae</taxon>
        <taxon>Popillia</taxon>
    </lineage>
</organism>
<keyword evidence="9" id="KW-0325">Glycoprotein</keyword>
<evidence type="ECO:0000259" key="11">
    <source>
        <dbReference type="PROSITE" id="PS50268"/>
    </source>
</evidence>
<keyword evidence="13" id="KW-1185">Reference proteome</keyword>
<dbReference type="PROSITE" id="PS00232">
    <property type="entry name" value="CADHERIN_1"/>
    <property type="match status" value="2"/>
</dbReference>
<dbReference type="SUPFAM" id="SSF49313">
    <property type="entry name" value="Cadherin-like"/>
    <property type="match status" value="3"/>
</dbReference>
<dbReference type="GO" id="GO:0005509">
    <property type="term" value="F:calcium ion binding"/>
    <property type="evidence" value="ECO:0007669"/>
    <property type="project" value="UniProtKB-UniRule"/>
</dbReference>
<keyword evidence="3" id="KW-0732">Signal</keyword>
<evidence type="ECO:0000256" key="1">
    <source>
        <dbReference type="ARBA" id="ARBA00004370"/>
    </source>
</evidence>
<dbReference type="PANTHER" id="PTHR24025">
    <property type="entry name" value="DESMOGLEIN FAMILY MEMBER"/>
    <property type="match status" value="1"/>
</dbReference>
<dbReference type="InterPro" id="IPR050971">
    <property type="entry name" value="Cadherin-domain_protein"/>
</dbReference>
<dbReference type="InterPro" id="IPR020894">
    <property type="entry name" value="Cadherin_CS"/>
</dbReference>
<evidence type="ECO:0000313" key="12">
    <source>
        <dbReference type="EMBL" id="KAK9730963.1"/>
    </source>
</evidence>
<feature type="domain" description="Cadherin" evidence="11">
    <location>
        <begin position="10"/>
        <end position="58"/>
    </location>
</feature>
<dbReference type="Pfam" id="PF00028">
    <property type="entry name" value="Cadherin"/>
    <property type="match status" value="2"/>
</dbReference>
<dbReference type="AlphaFoldDB" id="A0AAW1LAN3"/>
<evidence type="ECO:0000256" key="9">
    <source>
        <dbReference type="ARBA" id="ARBA00023180"/>
    </source>
</evidence>
<dbReference type="PRINTS" id="PR00205">
    <property type="entry name" value="CADHERIN"/>
</dbReference>
<evidence type="ECO:0000256" key="10">
    <source>
        <dbReference type="PROSITE-ProRule" id="PRU00043"/>
    </source>
</evidence>
<evidence type="ECO:0000256" key="8">
    <source>
        <dbReference type="ARBA" id="ARBA00023136"/>
    </source>
</evidence>
<protein>
    <submittedName>
        <fullName evidence="12">Cadherin domain</fullName>
    </submittedName>
</protein>
<keyword evidence="5 10" id="KW-0106">Calcium</keyword>
<dbReference type="Gene3D" id="2.60.40.60">
    <property type="entry name" value="Cadherins"/>
    <property type="match status" value="3"/>
</dbReference>
<dbReference type="GO" id="GO:0007156">
    <property type="term" value="P:homophilic cell adhesion via plasma membrane adhesion molecules"/>
    <property type="evidence" value="ECO:0007669"/>
    <property type="project" value="InterPro"/>
</dbReference>
<dbReference type="SMART" id="SM00112">
    <property type="entry name" value="CA"/>
    <property type="match status" value="2"/>
</dbReference>
<accession>A0AAW1LAN3</accession>
<name>A0AAW1LAN3_POPJA</name>
<gene>
    <name evidence="12" type="ORF">QE152_g14130</name>
</gene>
<proteinExistence type="predicted"/>
<feature type="domain" description="Cadherin" evidence="11">
    <location>
        <begin position="60"/>
        <end position="167"/>
    </location>
</feature>
<evidence type="ECO:0000313" key="13">
    <source>
        <dbReference type="Proteomes" id="UP001458880"/>
    </source>
</evidence>
<evidence type="ECO:0000256" key="4">
    <source>
        <dbReference type="ARBA" id="ARBA00022737"/>
    </source>
</evidence>
<keyword evidence="6" id="KW-0130">Cell adhesion</keyword>
<dbReference type="InterPro" id="IPR015919">
    <property type="entry name" value="Cadherin-like_sf"/>
</dbReference>
<evidence type="ECO:0000256" key="7">
    <source>
        <dbReference type="ARBA" id="ARBA00022989"/>
    </source>
</evidence>
<dbReference type="FunFam" id="2.60.40.60:FF:000135">
    <property type="entry name" value="cadherin-23 isoform X1"/>
    <property type="match status" value="1"/>
</dbReference>
<evidence type="ECO:0000256" key="3">
    <source>
        <dbReference type="ARBA" id="ARBA00022729"/>
    </source>
</evidence>
<keyword evidence="8" id="KW-0472">Membrane</keyword>
<dbReference type="PROSITE" id="PS50268">
    <property type="entry name" value="CADHERIN_2"/>
    <property type="match status" value="2"/>
</dbReference>
<dbReference type="PANTHER" id="PTHR24025:SF23">
    <property type="entry name" value="NEURAL-CADHERIN"/>
    <property type="match status" value="1"/>
</dbReference>
<dbReference type="GO" id="GO:0005886">
    <property type="term" value="C:plasma membrane"/>
    <property type="evidence" value="ECO:0007669"/>
    <property type="project" value="InterPro"/>
</dbReference>